<reference evidence="5 7" key="1">
    <citation type="journal article" date="2012" name="Nature">
        <title>Algal genomes reveal evolutionary mosaicism and the fate of nucleomorphs.</title>
        <authorList>
            <consortium name="DOE Joint Genome Institute"/>
            <person name="Curtis B.A."/>
            <person name="Tanifuji G."/>
            <person name="Burki F."/>
            <person name="Gruber A."/>
            <person name="Irimia M."/>
            <person name="Maruyama S."/>
            <person name="Arias M.C."/>
            <person name="Ball S.G."/>
            <person name="Gile G.H."/>
            <person name="Hirakawa Y."/>
            <person name="Hopkins J.F."/>
            <person name="Kuo A."/>
            <person name="Rensing S.A."/>
            <person name="Schmutz J."/>
            <person name="Symeonidi A."/>
            <person name="Elias M."/>
            <person name="Eveleigh R.J."/>
            <person name="Herman E.K."/>
            <person name="Klute M.J."/>
            <person name="Nakayama T."/>
            <person name="Obornik M."/>
            <person name="Reyes-Prieto A."/>
            <person name="Armbrust E.V."/>
            <person name="Aves S.J."/>
            <person name="Beiko R.G."/>
            <person name="Coutinho P."/>
            <person name="Dacks J.B."/>
            <person name="Durnford D.G."/>
            <person name="Fast N.M."/>
            <person name="Green B.R."/>
            <person name="Grisdale C.J."/>
            <person name="Hempel F."/>
            <person name="Henrissat B."/>
            <person name="Hoppner M.P."/>
            <person name="Ishida K."/>
            <person name="Kim E."/>
            <person name="Koreny L."/>
            <person name="Kroth P.G."/>
            <person name="Liu Y."/>
            <person name="Malik S.B."/>
            <person name="Maier U.G."/>
            <person name="McRose D."/>
            <person name="Mock T."/>
            <person name="Neilson J.A."/>
            <person name="Onodera N.T."/>
            <person name="Poole A.M."/>
            <person name="Pritham E.J."/>
            <person name="Richards T.A."/>
            <person name="Rocap G."/>
            <person name="Roy S.W."/>
            <person name="Sarai C."/>
            <person name="Schaack S."/>
            <person name="Shirato S."/>
            <person name="Slamovits C.H."/>
            <person name="Spencer D.F."/>
            <person name="Suzuki S."/>
            <person name="Worden A.Z."/>
            <person name="Zauner S."/>
            <person name="Barry K."/>
            <person name="Bell C."/>
            <person name="Bharti A.K."/>
            <person name="Crow J.A."/>
            <person name="Grimwood J."/>
            <person name="Kramer R."/>
            <person name="Lindquist E."/>
            <person name="Lucas S."/>
            <person name="Salamov A."/>
            <person name="McFadden G.I."/>
            <person name="Lane C.E."/>
            <person name="Keeling P.J."/>
            <person name="Gray M.W."/>
            <person name="Grigoriev I.V."/>
            <person name="Archibald J.M."/>
        </authorList>
    </citation>
    <scope>NUCLEOTIDE SEQUENCE</scope>
    <source>
        <strain evidence="5 7">CCMP2712</strain>
    </source>
</reference>
<evidence type="ECO:0000313" key="5">
    <source>
        <dbReference type="EMBL" id="EKX40246.1"/>
    </source>
</evidence>
<dbReference type="InterPro" id="IPR001680">
    <property type="entry name" value="WD40_rpt"/>
</dbReference>
<dbReference type="KEGG" id="gtt:GUITHDRAFT_164746"/>
<feature type="repeat" description="WD" evidence="3">
    <location>
        <begin position="140"/>
        <end position="162"/>
    </location>
</feature>
<keyword evidence="1 3" id="KW-0853">WD repeat</keyword>
<evidence type="ECO:0000313" key="7">
    <source>
        <dbReference type="Proteomes" id="UP000011087"/>
    </source>
</evidence>
<dbReference type="RefSeq" id="XP_005827226.1">
    <property type="nucleotide sequence ID" value="XM_005827169.1"/>
</dbReference>
<evidence type="ECO:0000256" key="1">
    <source>
        <dbReference type="ARBA" id="ARBA00022574"/>
    </source>
</evidence>
<feature type="signal peptide" evidence="4">
    <location>
        <begin position="1"/>
        <end position="21"/>
    </location>
</feature>
<keyword evidence="7" id="KW-1185">Reference proteome</keyword>
<dbReference type="PANTHER" id="PTHR19848:SF8">
    <property type="entry name" value="F-BOX AND WD REPEAT DOMAIN CONTAINING 7"/>
    <property type="match status" value="1"/>
</dbReference>
<evidence type="ECO:0000256" key="4">
    <source>
        <dbReference type="SAM" id="SignalP"/>
    </source>
</evidence>
<reference evidence="6" key="3">
    <citation type="submission" date="2015-06" db="UniProtKB">
        <authorList>
            <consortium name="EnsemblProtists"/>
        </authorList>
    </citation>
    <scope>IDENTIFICATION</scope>
</reference>
<dbReference type="PaxDb" id="55529-EKX40246"/>
<sequence length="465" mass="51061">MKSSPFPMLLLFSCSLSPSSTFNLLAGTSRLAHLRAASCPPSSFVSSWQAAEVVRRRGRHGSVERTGCRGLAASSEEAPKRNFLRFKLKRYEQNLSDEHEELTRELSAPKTFNTAMHLNGSVAALAVLPLDSSDGRKVVLASGAHDGTLRLWQLNVTEGIEAYGRYSDPPPKLLPYGTVTMSADDRSIFSLQCVGRELWVGRGKSRKAECWEYDKGKLKARLTEGGDGKVESNEVAGDGLRKKYDMPDHTGWVRAIACCGDLVFTCGCNFVKVWRHKGEEVEHVGDLESDADILSLSCSSHLLFSGDIRGRLMVWNVQSLLQGGDEVQLIKPSIVQAHDGRITGMKWSPREEGELEDVLFTCSHDGFLKCWKPCSEGTGKVIEGNLNRLSGHYLYMGTSGGSVLVYDRQLHHGALKMVQFSPKMIDLVGGGKISSMLAIPWPNGPGKILFLGTDTGKILPWNPVH</sequence>
<name>L1IVG4_GUITC</name>
<dbReference type="InterPro" id="IPR015943">
    <property type="entry name" value="WD40/YVTN_repeat-like_dom_sf"/>
</dbReference>
<dbReference type="PROSITE" id="PS50082">
    <property type="entry name" value="WD_REPEATS_2"/>
    <property type="match status" value="1"/>
</dbReference>
<dbReference type="PANTHER" id="PTHR19848">
    <property type="entry name" value="WD40 REPEAT PROTEIN"/>
    <property type="match status" value="1"/>
</dbReference>
<dbReference type="Proteomes" id="UP000011087">
    <property type="component" value="Unassembled WGS sequence"/>
</dbReference>
<dbReference type="EMBL" id="JH993033">
    <property type="protein sequence ID" value="EKX40246.1"/>
    <property type="molecule type" value="Genomic_DNA"/>
</dbReference>
<dbReference type="AlphaFoldDB" id="L1IVG4"/>
<dbReference type="GeneID" id="17296981"/>
<feature type="chain" id="PRO_5008770503" evidence="4">
    <location>
        <begin position="22"/>
        <end position="465"/>
    </location>
</feature>
<evidence type="ECO:0000256" key="3">
    <source>
        <dbReference type="PROSITE-ProRule" id="PRU00221"/>
    </source>
</evidence>
<dbReference type="Pfam" id="PF00400">
    <property type="entry name" value="WD40"/>
    <property type="match status" value="2"/>
</dbReference>
<dbReference type="Gene3D" id="2.130.10.10">
    <property type="entry name" value="YVTN repeat-like/Quinoprotein amine dehydrogenase"/>
    <property type="match status" value="1"/>
</dbReference>
<protein>
    <submittedName>
        <fullName evidence="5 6">Uncharacterized protein</fullName>
    </submittedName>
</protein>
<evidence type="ECO:0000256" key="2">
    <source>
        <dbReference type="ARBA" id="ARBA00022737"/>
    </source>
</evidence>
<dbReference type="HOGENOM" id="CLU_588581_0_0_1"/>
<dbReference type="SUPFAM" id="SSF50978">
    <property type="entry name" value="WD40 repeat-like"/>
    <property type="match status" value="1"/>
</dbReference>
<accession>L1IVG4</accession>
<evidence type="ECO:0000313" key="6">
    <source>
        <dbReference type="EnsemblProtists" id="EKX40246"/>
    </source>
</evidence>
<keyword evidence="4" id="KW-0732">Signal</keyword>
<reference evidence="7" key="2">
    <citation type="submission" date="2012-11" db="EMBL/GenBank/DDBJ databases">
        <authorList>
            <person name="Kuo A."/>
            <person name="Curtis B.A."/>
            <person name="Tanifuji G."/>
            <person name="Burki F."/>
            <person name="Gruber A."/>
            <person name="Irimia M."/>
            <person name="Maruyama S."/>
            <person name="Arias M.C."/>
            <person name="Ball S.G."/>
            <person name="Gile G.H."/>
            <person name="Hirakawa Y."/>
            <person name="Hopkins J.F."/>
            <person name="Rensing S.A."/>
            <person name="Schmutz J."/>
            <person name="Symeonidi A."/>
            <person name="Elias M."/>
            <person name="Eveleigh R.J."/>
            <person name="Herman E.K."/>
            <person name="Klute M.J."/>
            <person name="Nakayama T."/>
            <person name="Obornik M."/>
            <person name="Reyes-Prieto A."/>
            <person name="Armbrust E.V."/>
            <person name="Aves S.J."/>
            <person name="Beiko R.G."/>
            <person name="Coutinho P."/>
            <person name="Dacks J.B."/>
            <person name="Durnford D.G."/>
            <person name="Fast N.M."/>
            <person name="Green B.R."/>
            <person name="Grisdale C."/>
            <person name="Hempe F."/>
            <person name="Henrissat B."/>
            <person name="Hoppner M.P."/>
            <person name="Ishida K.-I."/>
            <person name="Kim E."/>
            <person name="Koreny L."/>
            <person name="Kroth P.G."/>
            <person name="Liu Y."/>
            <person name="Malik S.-B."/>
            <person name="Maier U.G."/>
            <person name="McRose D."/>
            <person name="Mock T."/>
            <person name="Neilson J.A."/>
            <person name="Onodera N.T."/>
            <person name="Poole A.M."/>
            <person name="Pritham E.J."/>
            <person name="Richards T.A."/>
            <person name="Rocap G."/>
            <person name="Roy S.W."/>
            <person name="Sarai C."/>
            <person name="Schaack S."/>
            <person name="Shirato S."/>
            <person name="Slamovits C.H."/>
            <person name="Spencer D.F."/>
            <person name="Suzuki S."/>
            <person name="Worden A.Z."/>
            <person name="Zauner S."/>
            <person name="Barry K."/>
            <person name="Bell C."/>
            <person name="Bharti A.K."/>
            <person name="Crow J.A."/>
            <person name="Grimwood J."/>
            <person name="Kramer R."/>
            <person name="Lindquist E."/>
            <person name="Lucas S."/>
            <person name="Salamov A."/>
            <person name="McFadden G.I."/>
            <person name="Lane C.E."/>
            <person name="Keeling P.J."/>
            <person name="Gray M.W."/>
            <person name="Grigoriev I.V."/>
            <person name="Archibald J.M."/>
        </authorList>
    </citation>
    <scope>NUCLEOTIDE SEQUENCE</scope>
    <source>
        <strain evidence="7">CCMP2712</strain>
    </source>
</reference>
<gene>
    <name evidence="5" type="ORF">GUITHDRAFT_164746</name>
</gene>
<dbReference type="SMART" id="SM00320">
    <property type="entry name" value="WD40"/>
    <property type="match status" value="4"/>
</dbReference>
<dbReference type="EnsemblProtists" id="EKX40246">
    <property type="protein sequence ID" value="EKX40246"/>
    <property type="gene ID" value="GUITHDRAFT_164746"/>
</dbReference>
<proteinExistence type="predicted"/>
<keyword evidence="2" id="KW-0677">Repeat</keyword>
<dbReference type="InterPro" id="IPR036322">
    <property type="entry name" value="WD40_repeat_dom_sf"/>
</dbReference>
<organism evidence="5">
    <name type="scientific">Guillardia theta (strain CCMP2712)</name>
    <name type="common">Cryptophyte</name>
    <dbReference type="NCBI Taxonomy" id="905079"/>
    <lineage>
        <taxon>Eukaryota</taxon>
        <taxon>Cryptophyceae</taxon>
        <taxon>Pyrenomonadales</taxon>
        <taxon>Geminigeraceae</taxon>
        <taxon>Guillardia</taxon>
    </lineage>
</organism>
<dbReference type="STRING" id="905079.L1IVG4"/>